<evidence type="ECO:0000313" key="1">
    <source>
        <dbReference type="EMBL" id="KIM83392.1"/>
    </source>
</evidence>
<dbReference type="Proteomes" id="UP000054166">
    <property type="component" value="Unassembled WGS sequence"/>
</dbReference>
<proteinExistence type="predicted"/>
<dbReference type="HOGENOM" id="CLU_2723071_0_0_1"/>
<accession>A0A0C3C1B6</accession>
<reference evidence="2" key="2">
    <citation type="submission" date="2015-01" db="EMBL/GenBank/DDBJ databases">
        <title>Evolutionary Origins and Diversification of the Mycorrhizal Mutualists.</title>
        <authorList>
            <consortium name="DOE Joint Genome Institute"/>
            <consortium name="Mycorrhizal Genomics Consortium"/>
            <person name="Kohler A."/>
            <person name="Kuo A."/>
            <person name="Nagy L.G."/>
            <person name="Floudas D."/>
            <person name="Copeland A."/>
            <person name="Barry K.W."/>
            <person name="Cichocki N."/>
            <person name="Veneault-Fourrey C."/>
            <person name="LaButti K."/>
            <person name="Lindquist E.A."/>
            <person name="Lipzen A."/>
            <person name="Lundell T."/>
            <person name="Morin E."/>
            <person name="Murat C."/>
            <person name="Riley R."/>
            <person name="Ohm R."/>
            <person name="Sun H."/>
            <person name="Tunlid A."/>
            <person name="Henrissat B."/>
            <person name="Grigoriev I.V."/>
            <person name="Hibbett D.S."/>
            <person name="Martin F."/>
        </authorList>
    </citation>
    <scope>NUCLEOTIDE SEQUENCE [LARGE SCALE GENOMIC DNA]</scope>
    <source>
        <strain evidence="2">F 1598</strain>
    </source>
</reference>
<dbReference type="EMBL" id="KN832991">
    <property type="protein sequence ID" value="KIM83392.1"/>
    <property type="molecule type" value="Genomic_DNA"/>
</dbReference>
<gene>
    <name evidence="1" type="ORF">PILCRDRAFT_819632</name>
</gene>
<evidence type="ECO:0000313" key="2">
    <source>
        <dbReference type="Proteomes" id="UP000054166"/>
    </source>
</evidence>
<sequence>MPATLFRLAVLYHLELRVRPNDLCPKTSIRGAGILPIPRNFKLLSSIMAKSTADIQCVGNPAVTRIISAYLF</sequence>
<organism evidence="1 2">
    <name type="scientific">Piloderma croceum (strain F 1598)</name>
    <dbReference type="NCBI Taxonomy" id="765440"/>
    <lineage>
        <taxon>Eukaryota</taxon>
        <taxon>Fungi</taxon>
        <taxon>Dikarya</taxon>
        <taxon>Basidiomycota</taxon>
        <taxon>Agaricomycotina</taxon>
        <taxon>Agaricomycetes</taxon>
        <taxon>Agaricomycetidae</taxon>
        <taxon>Atheliales</taxon>
        <taxon>Atheliaceae</taxon>
        <taxon>Piloderma</taxon>
    </lineage>
</organism>
<dbReference type="InParanoid" id="A0A0C3C1B6"/>
<dbReference type="AlphaFoldDB" id="A0A0C3C1B6"/>
<keyword evidence="2" id="KW-1185">Reference proteome</keyword>
<name>A0A0C3C1B6_PILCF</name>
<reference evidence="1 2" key="1">
    <citation type="submission" date="2014-04" db="EMBL/GenBank/DDBJ databases">
        <authorList>
            <consortium name="DOE Joint Genome Institute"/>
            <person name="Kuo A."/>
            <person name="Tarkka M."/>
            <person name="Buscot F."/>
            <person name="Kohler A."/>
            <person name="Nagy L.G."/>
            <person name="Floudas D."/>
            <person name="Copeland A."/>
            <person name="Barry K.W."/>
            <person name="Cichocki N."/>
            <person name="Veneault-Fourrey C."/>
            <person name="LaButti K."/>
            <person name="Lindquist E.A."/>
            <person name="Lipzen A."/>
            <person name="Lundell T."/>
            <person name="Morin E."/>
            <person name="Murat C."/>
            <person name="Sun H."/>
            <person name="Tunlid A."/>
            <person name="Henrissat B."/>
            <person name="Grigoriev I.V."/>
            <person name="Hibbett D.S."/>
            <person name="Martin F."/>
            <person name="Nordberg H.P."/>
            <person name="Cantor M.N."/>
            <person name="Hua S.X."/>
        </authorList>
    </citation>
    <scope>NUCLEOTIDE SEQUENCE [LARGE SCALE GENOMIC DNA]</scope>
    <source>
        <strain evidence="1 2">F 1598</strain>
    </source>
</reference>
<protein>
    <submittedName>
        <fullName evidence="1">Uncharacterized protein</fullName>
    </submittedName>
</protein>